<keyword evidence="1" id="KW-1133">Transmembrane helix</keyword>
<keyword evidence="3" id="KW-1185">Reference proteome</keyword>
<organism evidence="2 3">
    <name type="scientific">Chloroflexus aggregans (strain MD-66 / DSM 9485)</name>
    <dbReference type="NCBI Taxonomy" id="326427"/>
    <lineage>
        <taxon>Bacteria</taxon>
        <taxon>Bacillati</taxon>
        <taxon>Chloroflexota</taxon>
        <taxon>Chloroflexia</taxon>
        <taxon>Chloroflexales</taxon>
        <taxon>Chloroflexineae</taxon>
        <taxon>Chloroflexaceae</taxon>
        <taxon>Chloroflexus</taxon>
    </lineage>
</organism>
<name>B8GAM8_CHLAD</name>
<gene>
    <name evidence="2" type="ordered locus">Cagg_1716</name>
</gene>
<proteinExistence type="predicted"/>
<keyword evidence="1" id="KW-0812">Transmembrane</keyword>
<reference evidence="2" key="1">
    <citation type="submission" date="2008-12" db="EMBL/GenBank/DDBJ databases">
        <title>Complete sequence of Chloroflexus aggregans DSM 9485.</title>
        <authorList>
            <consortium name="US DOE Joint Genome Institute"/>
            <person name="Lucas S."/>
            <person name="Copeland A."/>
            <person name="Lapidus A."/>
            <person name="Glavina del Rio T."/>
            <person name="Dalin E."/>
            <person name="Tice H."/>
            <person name="Pitluck S."/>
            <person name="Foster B."/>
            <person name="Larimer F."/>
            <person name="Land M."/>
            <person name="Hauser L."/>
            <person name="Kyrpides N."/>
            <person name="Mikhailova N."/>
            <person name="Bryant D."/>
            <person name="Richardson P."/>
        </authorList>
    </citation>
    <scope>NUCLEOTIDE SEQUENCE</scope>
    <source>
        <strain evidence="2">DSM 9485</strain>
    </source>
</reference>
<dbReference type="Proteomes" id="UP000002508">
    <property type="component" value="Chromosome"/>
</dbReference>
<dbReference type="OrthoDB" id="9786218at2"/>
<dbReference type="STRING" id="326427.Cagg_1716"/>
<protein>
    <submittedName>
        <fullName evidence="2">Uncharacterized protein</fullName>
    </submittedName>
</protein>
<dbReference type="EMBL" id="CP001337">
    <property type="protein sequence ID" value="ACL24617.1"/>
    <property type="molecule type" value="Genomic_DNA"/>
</dbReference>
<keyword evidence="1" id="KW-0472">Membrane</keyword>
<feature type="transmembrane region" description="Helical" evidence="1">
    <location>
        <begin position="126"/>
        <end position="146"/>
    </location>
</feature>
<dbReference type="AlphaFoldDB" id="B8GAM8"/>
<feature type="transmembrane region" description="Helical" evidence="1">
    <location>
        <begin position="103"/>
        <end position="120"/>
    </location>
</feature>
<dbReference type="HOGENOM" id="CLU_862479_0_0_0"/>
<dbReference type="KEGG" id="cag:Cagg_1716"/>
<evidence type="ECO:0000313" key="3">
    <source>
        <dbReference type="Proteomes" id="UP000002508"/>
    </source>
</evidence>
<evidence type="ECO:0000256" key="1">
    <source>
        <dbReference type="SAM" id="Phobius"/>
    </source>
</evidence>
<feature type="transmembrane region" description="Helical" evidence="1">
    <location>
        <begin position="6"/>
        <end position="24"/>
    </location>
</feature>
<feature type="transmembrane region" description="Helical" evidence="1">
    <location>
        <begin position="73"/>
        <end position="96"/>
    </location>
</feature>
<accession>B8GAM8</accession>
<feature type="transmembrane region" description="Helical" evidence="1">
    <location>
        <begin position="158"/>
        <end position="179"/>
    </location>
</feature>
<dbReference type="RefSeq" id="WP_015940476.1">
    <property type="nucleotide sequence ID" value="NC_011831.1"/>
</dbReference>
<sequence>MNLHGGFLAGCGVLGVWTIAHLALNRHRWLQVAPPVALSALATLVNPYGWDLLRFLLETATGDRPEIADRTPLAIRSSLGLVYLAIVGLALLSVYFSTLPRRPILIGLFMLVAVMPLVAVRHLPLMGLAFAIFIGEHVGVVWHQIIRQQRDVAIPRQLQAVPWVLAIVVIASGMFGFSWRFAAGMNIPYNAMILLRESDFRGKLTNDFGWGQFLIWHLGPAVQVGMDGRRETVYPHHIYEQYLDFHTGLNDWEAILRYAPPDAILIQRDSPPANLLALHPDWQQIFADEISVLFVNTSSTAAQALTRYVQTFAPPAEVAVFP</sequence>
<evidence type="ECO:0000313" key="2">
    <source>
        <dbReference type="EMBL" id="ACL24617.1"/>
    </source>
</evidence>